<evidence type="ECO:0000256" key="5">
    <source>
        <dbReference type="ARBA" id="ARBA00023040"/>
    </source>
</evidence>
<evidence type="ECO:0000256" key="10">
    <source>
        <dbReference type="SAM" id="Phobius"/>
    </source>
</evidence>
<comment type="similarity">
    <text evidence="9">Belongs to the G-protein coupled receptor 1 family.</text>
</comment>
<organism evidence="12 13">
    <name type="scientific">Chrysochloris asiatica</name>
    <name type="common">Cape golden mole</name>
    <dbReference type="NCBI Taxonomy" id="185453"/>
    <lineage>
        <taxon>Eukaryota</taxon>
        <taxon>Metazoa</taxon>
        <taxon>Chordata</taxon>
        <taxon>Craniata</taxon>
        <taxon>Vertebrata</taxon>
        <taxon>Euteleostomi</taxon>
        <taxon>Mammalia</taxon>
        <taxon>Eutheria</taxon>
        <taxon>Afrotheria</taxon>
        <taxon>Chrysochloridae</taxon>
        <taxon>Chrysochlorinae</taxon>
        <taxon>Chrysochloris</taxon>
    </lineage>
</organism>
<dbReference type="InterPro" id="IPR000276">
    <property type="entry name" value="GPCR_Rhodpsn"/>
</dbReference>
<evidence type="ECO:0000256" key="6">
    <source>
        <dbReference type="ARBA" id="ARBA00023136"/>
    </source>
</evidence>
<dbReference type="SUPFAM" id="SSF81321">
    <property type="entry name" value="Family A G protein-coupled receptor-like"/>
    <property type="match status" value="1"/>
</dbReference>
<dbReference type="GeneID" id="102836088"/>
<evidence type="ECO:0000256" key="1">
    <source>
        <dbReference type="ARBA" id="ARBA00004651"/>
    </source>
</evidence>
<dbReference type="FunFam" id="1.20.1070.10:FF:000140">
    <property type="entry name" value="Mas-related G-protein coupled receptor member X2"/>
    <property type="match status" value="1"/>
</dbReference>
<keyword evidence="8 9" id="KW-0807">Transducer</keyword>
<evidence type="ECO:0000256" key="4">
    <source>
        <dbReference type="ARBA" id="ARBA00022989"/>
    </source>
</evidence>
<evidence type="ECO:0000256" key="8">
    <source>
        <dbReference type="ARBA" id="ARBA00023224"/>
    </source>
</evidence>
<dbReference type="PRINTS" id="PR02108">
    <property type="entry name" value="MRGPCRFAMILY"/>
</dbReference>
<evidence type="ECO:0000256" key="9">
    <source>
        <dbReference type="RuleBase" id="RU000688"/>
    </source>
</evidence>
<evidence type="ECO:0000256" key="3">
    <source>
        <dbReference type="ARBA" id="ARBA00022692"/>
    </source>
</evidence>
<evidence type="ECO:0000256" key="2">
    <source>
        <dbReference type="ARBA" id="ARBA00022475"/>
    </source>
</evidence>
<dbReference type="Gene3D" id="1.20.1070.10">
    <property type="entry name" value="Rhodopsin 7-helix transmembrane proteins"/>
    <property type="match status" value="1"/>
</dbReference>
<keyword evidence="7 9" id="KW-0675">Receptor</keyword>
<dbReference type="InterPro" id="IPR017452">
    <property type="entry name" value="GPCR_Rhodpsn_7TM"/>
</dbReference>
<protein>
    <submittedName>
        <fullName evidence="13">Mas-related G-protein coupled receptor member X2</fullName>
    </submittedName>
</protein>
<dbReference type="Proteomes" id="UP000504623">
    <property type="component" value="Unplaced"/>
</dbReference>
<reference evidence="13" key="1">
    <citation type="submission" date="2025-08" db="UniProtKB">
        <authorList>
            <consortium name="RefSeq"/>
        </authorList>
    </citation>
    <scope>IDENTIFICATION</scope>
    <source>
        <tissue evidence="13">Spleen</tissue>
    </source>
</reference>
<keyword evidence="5 9" id="KW-0297">G-protein coupled receptor</keyword>
<comment type="subcellular location">
    <subcellularLocation>
        <location evidence="1">Cell membrane</location>
        <topology evidence="1">Multi-pass membrane protein</topology>
    </subcellularLocation>
</comment>
<dbReference type="PANTHER" id="PTHR11334">
    <property type="entry name" value="MAS-RELATED G-PROTEIN COUPLED RECEPTOR"/>
    <property type="match status" value="1"/>
</dbReference>
<dbReference type="GO" id="GO:0005886">
    <property type="term" value="C:plasma membrane"/>
    <property type="evidence" value="ECO:0007669"/>
    <property type="project" value="UniProtKB-SubCell"/>
</dbReference>
<dbReference type="GO" id="GO:0004930">
    <property type="term" value="F:G protein-coupled receptor activity"/>
    <property type="evidence" value="ECO:0007669"/>
    <property type="project" value="UniProtKB-KW"/>
</dbReference>
<dbReference type="PROSITE" id="PS50262">
    <property type="entry name" value="G_PROTEIN_RECEP_F1_2"/>
    <property type="match status" value="1"/>
</dbReference>
<dbReference type="InterPro" id="IPR026234">
    <property type="entry name" value="MRGPCRFAMILY"/>
</dbReference>
<keyword evidence="6 10" id="KW-0472">Membrane</keyword>
<feature type="transmembrane region" description="Helical" evidence="10">
    <location>
        <begin position="260"/>
        <end position="283"/>
    </location>
</feature>
<proteinExistence type="inferred from homology"/>
<name>A0A9B0TK90_CHRAS</name>
<feature type="domain" description="G-protein coupled receptors family 1 profile" evidence="11">
    <location>
        <begin position="47"/>
        <end position="277"/>
    </location>
</feature>
<feature type="transmembrane region" description="Helical" evidence="10">
    <location>
        <begin position="66"/>
        <end position="85"/>
    </location>
</feature>
<sequence length="330" mass="37986">MDTTIPAVRTDFTTMNRSDGAPPNVCNVQTLTPSLLIIIISLCGLVGNAIVLWFLCFCLRRNIFSVYLVNLAVADFLFLCCQVLFSLEELIDIFHSVFIAIPYFFSTVFCFFYIASLSILSIISTERCLSILCPVWFRCHRPRHTSATMCALLWVLSLLLSTLEGNYCGFLFEDFEHNWCQTFDFITTAWLIFLFLVLAGCSLVLLNRILYSFQRLQLTRLYVTIVLTVLVFLVCGLPFGIHWFLLIWIHKNVFTCYLDWVGLILCSVNSSVNPIIYFFVGSFRQRGQLRQRRRLPLTLRIVLQRALQDTPELDESAGSFTQEMSRNSVM</sequence>
<dbReference type="PANTHER" id="PTHR11334:SF29">
    <property type="entry name" value="MAS-RELATED G-PROTEIN COUPLED RECEPTOR MEMBER X2"/>
    <property type="match status" value="1"/>
</dbReference>
<keyword evidence="3 9" id="KW-0812">Transmembrane</keyword>
<dbReference type="PRINTS" id="PR00237">
    <property type="entry name" value="GPCRRHODOPSN"/>
</dbReference>
<keyword evidence="4 10" id="KW-1133">Transmembrane helix</keyword>
<gene>
    <name evidence="13" type="primary">MRGPRX2</name>
</gene>
<evidence type="ECO:0000256" key="7">
    <source>
        <dbReference type="ARBA" id="ARBA00023170"/>
    </source>
</evidence>
<feature type="transmembrane region" description="Helical" evidence="10">
    <location>
        <begin position="35"/>
        <end position="59"/>
    </location>
</feature>
<dbReference type="OrthoDB" id="9631784at2759"/>
<feature type="transmembrane region" description="Helical" evidence="10">
    <location>
        <begin position="183"/>
        <end position="209"/>
    </location>
</feature>
<accession>A0A9B0TK90</accession>
<keyword evidence="2" id="KW-1003">Cell membrane</keyword>
<keyword evidence="12" id="KW-1185">Reference proteome</keyword>
<feature type="transmembrane region" description="Helical" evidence="10">
    <location>
        <begin position="97"/>
        <end position="123"/>
    </location>
</feature>
<dbReference type="PROSITE" id="PS00237">
    <property type="entry name" value="G_PROTEIN_RECEP_F1_1"/>
    <property type="match status" value="1"/>
</dbReference>
<dbReference type="CTD" id="117194"/>
<dbReference type="Pfam" id="PF00001">
    <property type="entry name" value="7tm_1"/>
    <property type="match status" value="1"/>
</dbReference>
<dbReference type="AlphaFoldDB" id="A0A9B0TK90"/>
<feature type="transmembrane region" description="Helical" evidence="10">
    <location>
        <begin position="144"/>
        <end position="163"/>
    </location>
</feature>
<feature type="transmembrane region" description="Helical" evidence="10">
    <location>
        <begin position="221"/>
        <end position="248"/>
    </location>
</feature>
<evidence type="ECO:0000259" key="11">
    <source>
        <dbReference type="PROSITE" id="PS50262"/>
    </source>
</evidence>
<dbReference type="RefSeq" id="XP_006865872.1">
    <property type="nucleotide sequence ID" value="XM_006865810.1"/>
</dbReference>
<evidence type="ECO:0000313" key="12">
    <source>
        <dbReference type="Proteomes" id="UP000504623"/>
    </source>
</evidence>
<evidence type="ECO:0000313" key="13">
    <source>
        <dbReference type="RefSeq" id="XP_006865872.1"/>
    </source>
</evidence>